<organism evidence="5 6">
    <name type="scientific">Heracleum sosnowskyi</name>
    <dbReference type="NCBI Taxonomy" id="360622"/>
    <lineage>
        <taxon>Eukaryota</taxon>
        <taxon>Viridiplantae</taxon>
        <taxon>Streptophyta</taxon>
        <taxon>Embryophyta</taxon>
        <taxon>Tracheophyta</taxon>
        <taxon>Spermatophyta</taxon>
        <taxon>Magnoliopsida</taxon>
        <taxon>eudicotyledons</taxon>
        <taxon>Gunneridae</taxon>
        <taxon>Pentapetalae</taxon>
        <taxon>asterids</taxon>
        <taxon>campanulids</taxon>
        <taxon>Apiales</taxon>
        <taxon>Apiaceae</taxon>
        <taxon>Apioideae</taxon>
        <taxon>apioid superclade</taxon>
        <taxon>Tordylieae</taxon>
        <taxon>Tordyliinae</taxon>
        <taxon>Heracleum</taxon>
    </lineage>
</organism>
<gene>
    <name evidence="5" type="ORF">POM88_038344</name>
</gene>
<dbReference type="Pfam" id="PF00514">
    <property type="entry name" value="Arm"/>
    <property type="match status" value="1"/>
</dbReference>
<comment type="caution">
    <text evidence="5">The sequence shown here is derived from an EMBL/GenBank/DDBJ whole genome shotgun (WGS) entry which is preliminary data.</text>
</comment>
<name>A0AAD8HA62_9APIA</name>
<dbReference type="AlphaFoldDB" id="A0AAD8HA62"/>
<reference evidence="5" key="2">
    <citation type="submission" date="2023-05" db="EMBL/GenBank/DDBJ databases">
        <authorList>
            <person name="Schelkunov M.I."/>
        </authorList>
    </citation>
    <scope>NUCLEOTIDE SEQUENCE</scope>
    <source>
        <strain evidence="5">Hsosn_3</strain>
        <tissue evidence="5">Leaf</tissue>
    </source>
</reference>
<keyword evidence="4" id="KW-0653">Protein transport</keyword>
<dbReference type="Gene3D" id="1.25.10.10">
    <property type="entry name" value="Leucine-rich Repeat Variant"/>
    <property type="match status" value="1"/>
</dbReference>
<evidence type="ECO:0000313" key="5">
    <source>
        <dbReference type="EMBL" id="KAK1362783.1"/>
    </source>
</evidence>
<accession>A0AAD8HA62</accession>
<evidence type="ECO:0000313" key="6">
    <source>
        <dbReference type="Proteomes" id="UP001237642"/>
    </source>
</evidence>
<dbReference type="GO" id="GO:0015031">
    <property type="term" value="P:protein transport"/>
    <property type="evidence" value="ECO:0007669"/>
    <property type="project" value="UniProtKB-KW"/>
</dbReference>
<dbReference type="SUPFAM" id="SSF48371">
    <property type="entry name" value="ARM repeat"/>
    <property type="match status" value="1"/>
</dbReference>
<dbReference type="PANTHER" id="PTHR23316">
    <property type="entry name" value="IMPORTIN ALPHA"/>
    <property type="match status" value="1"/>
</dbReference>
<evidence type="ECO:0000256" key="4">
    <source>
        <dbReference type="ARBA" id="ARBA00022927"/>
    </source>
</evidence>
<comment type="similarity">
    <text evidence="1">Belongs to the importin alpha family.</text>
</comment>
<evidence type="ECO:0008006" key="7">
    <source>
        <dbReference type="Google" id="ProtNLM"/>
    </source>
</evidence>
<dbReference type="Proteomes" id="UP001237642">
    <property type="component" value="Unassembled WGS sequence"/>
</dbReference>
<evidence type="ECO:0000256" key="2">
    <source>
        <dbReference type="ARBA" id="ARBA00022448"/>
    </source>
</evidence>
<keyword evidence="6" id="KW-1185">Reference proteome</keyword>
<evidence type="ECO:0000256" key="1">
    <source>
        <dbReference type="ARBA" id="ARBA00010394"/>
    </source>
</evidence>
<sequence length="544" mass="62769">MSLSILKWRERHTTTKTKEEAPSSVNICMKRVREEELVKIFERKIRDREESVEITFSNELIFYIQRSHITSQFYFSPPFTRLHVVDQQKREKIYELTSCIKTTQGRVEETEELCRMIQTNPKLSNELQRDFIKLLIELLEHEQNPKFQTRVAIILQLVVAYSSSGKVVIDNITDSILVNLIRSQVHQVLVQGLWLLHTIAITYSKFPEEALELLTSIVTDSSTVREVLCVSGRTLAVACQINPELPCDKLKSVVRALMKLLESEHSDIYPSGYAGLVYLCDGRKEMIVENKYFGSLIERLVGFNWCPSQDVLNICRAAALGSIVRWGSDDDIDQVIIEDGLWCFRAWLSEKEKYVVKNACWIISNIAARKENHIKAVIDSKLIDPLVHIVESYESLDVKKEAAWAISNVIYGAGPDQIEDLRNRCVKPFWNLMKECRENQEIVSLCLEGLVRLQGINITCNDQPIDVVEWFKVFKKFLLAPQTTRFQLAEDIEGLTKLKKLRHIDTIENSDCDMVLHLTCTLEADFFAWRITPETTDQMEVDMK</sequence>
<dbReference type="SMART" id="SM00185">
    <property type="entry name" value="ARM"/>
    <property type="match status" value="2"/>
</dbReference>
<protein>
    <recommendedName>
        <fullName evidence="7">Importin subunit alpha</fullName>
    </recommendedName>
</protein>
<evidence type="ECO:0000256" key="3">
    <source>
        <dbReference type="ARBA" id="ARBA00022737"/>
    </source>
</evidence>
<dbReference type="InterPro" id="IPR000225">
    <property type="entry name" value="Armadillo"/>
</dbReference>
<keyword evidence="2" id="KW-0813">Transport</keyword>
<proteinExistence type="inferred from homology"/>
<keyword evidence="3" id="KW-0677">Repeat</keyword>
<dbReference type="InterPro" id="IPR011989">
    <property type="entry name" value="ARM-like"/>
</dbReference>
<reference evidence="5" key="1">
    <citation type="submission" date="2023-02" db="EMBL/GenBank/DDBJ databases">
        <title>Genome of toxic invasive species Heracleum sosnowskyi carries increased number of genes despite the absence of recent whole-genome duplications.</title>
        <authorList>
            <person name="Schelkunov M."/>
            <person name="Shtratnikova V."/>
            <person name="Makarenko M."/>
            <person name="Klepikova A."/>
            <person name="Omelchenko D."/>
            <person name="Novikova G."/>
            <person name="Obukhova E."/>
            <person name="Bogdanov V."/>
            <person name="Penin A."/>
            <person name="Logacheva M."/>
        </authorList>
    </citation>
    <scope>NUCLEOTIDE SEQUENCE</scope>
    <source>
        <strain evidence="5">Hsosn_3</strain>
        <tissue evidence="5">Leaf</tissue>
    </source>
</reference>
<dbReference type="EMBL" id="JAUIZM010000009">
    <property type="protein sequence ID" value="KAK1362783.1"/>
    <property type="molecule type" value="Genomic_DNA"/>
</dbReference>
<dbReference type="InterPro" id="IPR016024">
    <property type="entry name" value="ARM-type_fold"/>
</dbReference>